<protein>
    <submittedName>
        <fullName evidence="2">Uncharacterized protein</fullName>
    </submittedName>
</protein>
<dbReference type="Proteomes" id="UP000400849">
    <property type="component" value="Segment"/>
</dbReference>
<dbReference type="RefSeq" id="YP_010648767.1">
    <property type="nucleotide sequence ID" value="NC_070762.1"/>
</dbReference>
<proteinExistence type="predicted"/>
<feature type="region of interest" description="Disordered" evidence="1">
    <location>
        <begin position="20"/>
        <end position="41"/>
    </location>
</feature>
<name>A0A5Q2F422_9CAUD</name>
<evidence type="ECO:0000256" key="1">
    <source>
        <dbReference type="SAM" id="MobiDB-lite"/>
    </source>
</evidence>
<dbReference type="EMBL" id="MN484601">
    <property type="protein sequence ID" value="QGF20237.1"/>
    <property type="molecule type" value="Genomic_DNA"/>
</dbReference>
<dbReference type="KEGG" id="vg:77924226"/>
<reference evidence="2 3" key="1">
    <citation type="submission" date="2019-09" db="EMBL/GenBank/DDBJ databases">
        <authorList>
            <person name="Christie C.A."/>
            <person name="Diallo A.S."/>
            <person name="Dixon Z."/>
            <person name="McIntosh P.M."/>
            <person name="Murthy K.H."/>
            <person name="Rosen M.G."/>
            <person name="Simpson L.M."/>
            <person name="Koustas K."/>
            <person name="Fogarty M.P."/>
            <person name="Molloy S.D."/>
            <person name="Garlena R.A."/>
            <person name="Russell D.A."/>
            <person name="Pope W.H."/>
            <person name="Jacobs-Sera D."/>
            <person name="Hatfull G.F."/>
        </authorList>
    </citation>
    <scope>NUCLEOTIDE SEQUENCE [LARGE SCALE GENOMIC DNA]</scope>
</reference>
<accession>A0A5Q2F422</accession>
<evidence type="ECO:0000313" key="2">
    <source>
        <dbReference type="EMBL" id="QGF20237.1"/>
    </source>
</evidence>
<keyword evidence="3" id="KW-1185">Reference proteome</keyword>
<evidence type="ECO:0000313" key="3">
    <source>
        <dbReference type="Proteomes" id="UP000400849"/>
    </source>
</evidence>
<gene>
    <name evidence="2" type="primary">58</name>
    <name evidence="2" type="ORF">SEA_SIXAMA_58</name>
</gene>
<organism evidence="2 3">
    <name type="scientific">Gordonia phage Sixama</name>
    <dbReference type="NCBI Taxonomy" id="2653271"/>
    <lineage>
        <taxon>Viruses</taxon>
        <taxon>Duplodnaviria</taxon>
        <taxon>Heunggongvirae</taxon>
        <taxon>Uroviricota</taxon>
        <taxon>Caudoviricetes</taxon>
        <taxon>Sixamavirus</taxon>
        <taxon>Sixamavirus sixama</taxon>
    </lineage>
</organism>
<dbReference type="GeneID" id="77924226"/>
<sequence length="124" mass="13720">MANKDLDALKAKMASIKATDYSDGSGVKQPDAPTAMRATPRGMTRKRANTIDYVLASGIKWHKDKNKMLWTATHDGFELVIDKVSDRSYSWSIAQDVTVLDSGNDLASAFWDISDIIKKKLKGL</sequence>